<dbReference type="InterPro" id="IPR036097">
    <property type="entry name" value="HisK_dim/P_sf"/>
</dbReference>
<dbReference type="EMBL" id="JBHSMS010000082">
    <property type="protein sequence ID" value="MFC5514004.1"/>
    <property type="molecule type" value="Genomic_DNA"/>
</dbReference>
<dbReference type="InterPro" id="IPR003594">
    <property type="entry name" value="HATPase_dom"/>
</dbReference>
<dbReference type="PANTHER" id="PTHR45436:SF16">
    <property type="entry name" value="HISTIDINE KINASE"/>
    <property type="match status" value="1"/>
</dbReference>
<keyword evidence="4" id="KW-0597">Phosphoprotein</keyword>
<evidence type="ECO:0000256" key="6">
    <source>
        <dbReference type="ARBA" id="ARBA00022692"/>
    </source>
</evidence>
<dbReference type="InterPro" id="IPR005467">
    <property type="entry name" value="His_kinase_dom"/>
</dbReference>
<evidence type="ECO:0000256" key="2">
    <source>
        <dbReference type="ARBA" id="ARBA00004370"/>
    </source>
</evidence>
<dbReference type="RefSeq" id="WP_379727267.1">
    <property type="nucleotide sequence ID" value="NZ_JBHSMS010000082.1"/>
</dbReference>
<comment type="catalytic activity">
    <reaction evidence="1">
        <text>ATP + protein L-histidine = ADP + protein N-phospho-L-histidine.</text>
        <dbReference type="EC" id="2.7.13.3"/>
    </reaction>
</comment>
<name>A0ABW0PN29_9BURK</name>
<evidence type="ECO:0000256" key="5">
    <source>
        <dbReference type="ARBA" id="ARBA00022679"/>
    </source>
</evidence>
<feature type="transmembrane region" description="Helical" evidence="10">
    <location>
        <begin position="12"/>
        <end position="34"/>
    </location>
</feature>
<protein>
    <recommendedName>
        <fullName evidence="3">histidine kinase</fullName>
        <ecNumber evidence="3">2.7.13.3</ecNumber>
    </recommendedName>
</protein>
<proteinExistence type="predicted"/>
<evidence type="ECO:0000256" key="4">
    <source>
        <dbReference type="ARBA" id="ARBA00022553"/>
    </source>
</evidence>
<comment type="subcellular location">
    <subcellularLocation>
        <location evidence="2">Membrane</location>
    </subcellularLocation>
</comment>
<dbReference type="InterPro" id="IPR004358">
    <property type="entry name" value="Sig_transdc_His_kin-like_C"/>
</dbReference>
<dbReference type="InterPro" id="IPR036890">
    <property type="entry name" value="HATPase_C_sf"/>
</dbReference>
<dbReference type="PRINTS" id="PR00344">
    <property type="entry name" value="BCTRLSENSOR"/>
</dbReference>
<dbReference type="SMART" id="SM00387">
    <property type="entry name" value="HATPase_c"/>
    <property type="match status" value="1"/>
</dbReference>
<dbReference type="Proteomes" id="UP001596031">
    <property type="component" value="Unassembled WGS sequence"/>
</dbReference>
<keyword evidence="9 10" id="KW-0472">Membrane</keyword>
<evidence type="ECO:0000313" key="12">
    <source>
        <dbReference type="EMBL" id="MFC5514004.1"/>
    </source>
</evidence>
<keyword evidence="7" id="KW-0418">Kinase</keyword>
<sequence>MMRFESIGKRIVKAYLLFALAFSMFFMTVAIVVVEGIEMHMVERRLEEVAAWASPRHAGGLPVEMPTSISFHHGDDIPQSLRNLPAGINDVEADGIGLHVFSGRDSGGPYVVVDHQSDYESVERLVYSMLLLSLMGFLGMSVLLGRYMARRFVDPIVQLSKAVLERKDEWPHLDSRDELGILARAFAEHTGEQKVFLERERAFTGDVSHELRTALTVISGAAELLELDEHTSPASRAASERISRAAREAAESVDTLLQLARAPELIEYELFPIEPMVQEEVRRYQSLVANKPVQLEFAGGSDFVVRAQPRLVSAIIGNLIRNACLYTDHGAVTVRLADRSIAVCDSGRGLPAAVLAMLSNEAMGAPLKGSDGTGLGLALVKRICRQLGATLDLATPSSGGTTVTVNFPEL</sequence>
<keyword evidence="12" id="KW-0067">ATP-binding</keyword>
<dbReference type="InterPro" id="IPR050428">
    <property type="entry name" value="TCS_sensor_his_kinase"/>
</dbReference>
<keyword evidence="8 10" id="KW-1133">Transmembrane helix</keyword>
<evidence type="ECO:0000256" key="1">
    <source>
        <dbReference type="ARBA" id="ARBA00000085"/>
    </source>
</evidence>
<evidence type="ECO:0000256" key="8">
    <source>
        <dbReference type="ARBA" id="ARBA00022989"/>
    </source>
</evidence>
<dbReference type="Pfam" id="PF02518">
    <property type="entry name" value="HATPase_c"/>
    <property type="match status" value="1"/>
</dbReference>
<keyword evidence="12" id="KW-0547">Nucleotide-binding</keyword>
<dbReference type="SUPFAM" id="SSF55874">
    <property type="entry name" value="ATPase domain of HSP90 chaperone/DNA topoisomerase II/histidine kinase"/>
    <property type="match status" value="1"/>
</dbReference>
<keyword evidence="6 10" id="KW-0812">Transmembrane</keyword>
<accession>A0ABW0PN29</accession>
<evidence type="ECO:0000256" key="7">
    <source>
        <dbReference type="ARBA" id="ARBA00022777"/>
    </source>
</evidence>
<comment type="caution">
    <text evidence="12">The sequence shown here is derived from an EMBL/GenBank/DDBJ whole genome shotgun (WGS) entry which is preliminary data.</text>
</comment>
<evidence type="ECO:0000313" key="13">
    <source>
        <dbReference type="Proteomes" id="UP001596031"/>
    </source>
</evidence>
<dbReference type="EC" id="2.7.13.3" evidence="3"/>
<feature type="transmembrane region" description="Helical" evidence="10">
    <location>
        <begin position="125"/>
        <end position="144"/>
    </location>
</feature>
<gene>
    <name evidence="12" type="ORF">ACFPOU_23140</name>
</gene>
<dbReference type="Gene3D" id="6.10.340.10">
    <property type="match status" value="1"/>
</dbReference>
<dbReference type="SUPFAM" id="SSF47384">
    <property type="entry name" value="Homodimeric domain of signal transducing histidine kinase"/>
    <property type="match status" value="1"/>
</dbReference>
<dbReference type="PROSITE" id="PS50109">
    <property type="entry name" value="HIS_KIN"/>
    <property type="match status" value="1"/>
</dbReference>
<evidence type="ECO:0000259" key="11">
    <source>
        <dbReference type="PROSITE" id="PS50109"/>
    </source>
</evidence>
<feature type="domain" description="Histidine kinase" evidence="11">
    <location>
        <begin position="206"/>
        <end position="410"/>
    </location>
</feature>
<evidence type="ECO:0000256" key="3">
    <source>
        <dbReference type="ARBA" id="ARBA00012438"/>
    </source>
</evidence>
<evidence type="ECO:0000256" key="10">
    <source>
        <dbReference type="SAM" id="Phobius"/>
    </source>
</evidence>
<keyword evidence="13" id="KW-1185">Reference proteome</keyword>
<dbReference type="Gene3D" id="3.30.565.10">
    <property type="entry name" value="Histidine kinase-like ATPase, C-terminal domain"/>
    <property type="match status" value="1"/>
</dbReference>
<dbReference type="SMART" id="SM00388">
    <property type="entry name" value="HisKA"/>
    <property type="match status" value="1"/>
</dbReference>
<dbReference type="Gene3D" id="1.10.287.130">
    <property type="match status" value="1"/>
</dbReference>
<keyword evidence="5" id="KW-0808">Transferase</keyword>
<dbReference type="Pfam" id="PF00512">
    <property type="entry name" value="HisKA"/>
    <property type="match status" value="1"/>
</dbReference>
<dbReference type="PANTHER" id="PTHR45436">
    <property type="entry name" value="SENSOR HISTIDINE KINASE YKOH"/>
    <property type="match status" value="1"/>
</dbReference>
<dbReference type="CDD" id="cd00082">
    <property type="entry name" value="HisKA"/>
    <property type="match status" value="1"/>
</dbReference>
<dbReference type="InterPro" id="IPR003661">
    <property type="entry name" value="HisK_dim/P_dom"/>
</dbReference>
<evidence type="ECO:0000256" key="9">
    <source>
        <dbReference type="ARBA" id="ARBA00023136"/>
    </source>
</evidence>
<dbReference type="GO" id="GO:0005524">
    <property type="term" value="F:ATP binding"/>
    <property type="evidence" value="ECO:0007669"/>
    <property type="project" value="UniProtKB-KW"/>
</dbReference>
<organism evidence="12 13">
    <name type="scientific">Massilia jejuensis</name>
    <dbReference type="NCBI Taxonomy" id="648894"/>
    <lineage>
        <taxon>Bacteria</taxon>
        <taxon>Pseudomonadati</taxon>
        <taxon>Pseudomonadota</taxon>
        <taxon>Betaproteobacteria</taxon>
        <taxon>Burkholderiales</taxon>
        <taxon>Oxalobacteraceae</taxon>
        <taxon>Telluria group</taxon>
        <taxon>Massilia</taxon>
    </lineage>
</organism>
<reference evidence="13" key="1">
    <citation type="journal article" date="2019" name="Int. J. Syst. Evol. Microbiol.">
        <title>The Global Catalogue of Microorganisms (GCM) 10K type strain sequencing project: providing services to taxonomists for standard genome sequencing and annotation.</title>
        <authorList>
            <consortium name="The Broad Institute Genomics Platform"/>
            <consortium name="The Broad Institute Genome Sequencing Center for Infectious Disease"/>
            <person name="Wu L."/>
            <person name="Ma J."/>
        </authorList>
    </citation>
    <scope>NUCLEOTIDE SEQUENCE [LARGE SCALE GENOMIC DNA]</scope>
    <source>
        <strain evidence="13">CCUG 38813</strain>
    </source>
</reference>